<feature type="region of interest" description="Disordered" evidence="9">
    <location>
        <begin position="603"/>
        <end position="634"/>
    </location>
</feature>
<evidence type="ECO:0000256" key="6">
    <source>
        <dbReference type="PROSITE-ProRule" id="PRU00283"/>
    </source>
</evidence>
<evidence type="ECO:0000256" key="5">
    <source>
        <dbReference type="ARBA" id="ARBA00023175"/>
    </source>
</evidence>
<dbReference type="GO" id="GO:0005524">
    <property type="term" value="F:ATP binding"/>
    <property type="evidence" value="ECO:0007669"/>
    <property type="project" value="UniProtKB-UniRule"/>
</dbReference>
<evidence type="ECO:0000256" key="4">
    <source>
        <dbReference type="ARBA" id="ARBA00023054"/>
    </source>
</evidence>
<evidence type="ECO:0000256" key="3">
    <source>
        <dbReference type="ARBA" id="ARBA00022840"/>
    </source>
</evidence>
<dbReference type="GO" id="GO:0003777">
    <property type="term" value="F:microtubule motor activity"/>
    <property type="evidence" value="ECO:0007669"/>
    <property type="project" value="InterPro"/>
</dbReference>
<sequence length="634" mass="73426">MSYNSKTIDLILKAQEPNQKQFTSFQQFFKTNHPPPLLFEKNITPKNVKAQRSFSNKTQDSIKETKRKSLSQLKYPEYRMLKIYARIKPGECQLNYDKQSILIETNSYNFDRVFEQSAKQDEIYEIMAKQTVDDFLNNINGCLMAYGQTGSGKTFTMFGEQSNPGIVLRTFTHLFLRNQETLYVSILEIYKDHVYDLISGVQDLKLKEDLQLGFYVDGLKKIKVDKLQNCQELLQIAEDNRHVAETKLNALSSRSHLILTIQMGKAKLHLVDLAGSEKVNKTGAIGETLQEAKKINYSLSCLGHVIQCLSQGQDHIPYRDSKLTKLLMDSLQADCRTSIIVAISPENKNQDETVSSLKFAQRARFIKKEIRIATQKKTYRDLELEITQLKQELLETKQRMSQTSSVSQFQCRYITDSEIPCTESLRLTYRSMNNENKENCLPNLKIQENNAQSNLENKINQIFIELQGLNKEQNLDNLKKQLSKINDLTIELKKNYKVLVNTQGLNNNQLQIQSQFIETQQEQNKQLQKIAEQISNMDSNKPSFSIAINNMIKNLQQQQKQNIEDMQLKLEKMYCDIKKTTTVAEYNQNNLALKLVASPNRQQQYQPQQQQQQIKRSQSKTNMNPSVKYLKNKK</sequence>
<name>A0A8S1NSE6_9CILI</name>
<comment type="caution">
    <text evidence="11">The sequence shown here is derived from an EMBL/GenBank/DDBJ whole genome shotgun (WGS) entry which is preliminary data.</text>
</comment>
<feature type="compositionally biased region" description="Polar residues" evidence="9">
    <location>
        <begin position="614"/>
        <end position="625"/>
    </location>
</feature>
<dbReference type="Pfam" id="PF00225">
    <property type="entry name" value="Kinesin"/>
    <property type="match status" value="1"/>
</dbReference>
<dbReference type="GO" id="GO:0008017">
    <property type="term" value="F:microtubule binding"/>
    <property type="evidence" value="ECO:0007669"/>
    <property type="project" value="InterPro"/>
</dbReference>
<feature type="coiled-coil region" evidence="8">
    <location>
        <begin position="372"/>
        <end position="399"/>
    </location>
</feature>
<dbReference type="PANTHER" id="PTHR47968:SF36">
    <property type="entry name" value="KINESIN HEAVY CHAIN ISOFORM X1"/>
    <property type="match status" value="1"/>
</dbReference>
<keyword evidence="12" id="KW-1185">Reference proteome</keyword>
<keyword evidence="4 8" id="KW-0175">Coiled coil</keyword>
<dbReference type="PROSITE" id="PS00411">
    <property type="entry name" value="KINESIN_MOTOR_1"/>
    <property type="match status" value="1"/>
</dbReference>
<dbReference type="GO" id="GO:0007018">
    <property type="term" value="P:microtubule-based movement"/>
    <property type="evidence" value="ECO:0007669"/>
    <property type="project" value="InterPro"/>
</dbReference>
<dbReference type="EMBL" id="CAJJDN010000060">
    <property type="protein sequence ID" value="CAD8093171.1"/>
    <property type="molecule type" value="Genomic_DNA"/>
</dbReference>
<keyword evidence="2 6" id="KW-0547">Nucleotide-binding</keyword>
<keyword evidence="1 7" id="KW-0493">Microtubule</keyword>
<dbReference type="CDD" id="cd00106">
    <property type="entry name" value="KISc"/>
    <property type="match status" value="1"/>
</dbReference>
<evidence type="ECO:0000256" key="9">
    <source>
        <dbReference type="SAM" id="MobiDB-lite"/>
    </source>
</evidence>
<dbReference type="AlphaFoldDB" id="A0A8S1NSE6"/>
<evidence type="ECO:0000256" key="2">
    <source>
        <dbReference type="ARBA" id="ARBA00022741"/>
    </source>
</evidence>
<evidence type="ECO:0000256" key="1">
    <source>
        <dbReference type="ARBA" id="ARBA00022701"/>
    </source>
</evidence>
<keyword evidence="3 6" id="KW-0067">ATP-binding</keyword>
<accession>A0A8S1NSE6</accession>
<dbReference type="OrthoDB" id="3176171at2759"/>
<dbReference type="PROSITE" id="PS50067">
    <property type="entry name" value="KINESIN_MOTOR_2"/>
    <property type="match status" value="1"/>
</dbReference>
<feature type="binding site" evidence="6">
    <location>
        <begin position="147"/>
        <end position="154"/>
    </location>
    <ligand>
        <name>ATP</name>
        <dbReference type="ChEBI" id="CHEBI:30616"/>
    </ligand>
</feature>
<feature type="coiled-coil region" evidence="8">
    <location>
        <begin position="452"/>
        <end position="540"/>
    </location>
</feature>
<evidence type="ECO:0000313" key="12">
    <source>
        <dbReference type="Proteomes" id="UP000692954"/>
    </source>
</evidence>
<organism evidence="11 12">
    <name type="scientific">Paramecium sonneborni</name>
    <dbReference type="NCBI Taxonomy" id="65129"/>
    <lineage>
        <taxon>Eukaryota</taxon>
        <taxon>Sar</taxon>
        <taxon>Alveolata</taxon>
        <taxon>Ciliophora</taxon>
        <taxon>Intramacronucleata</taxon>
        <taxon>Oligohymenophorea</taxon>
        <taxon>Peniculida</taxon>
        <taxon>Parameciidae</taxon>
        <taxon>Paramecium</taxon>
    </lineage>
</organism>
<feature type="compositionally biased region" description="Low complexity" evidence="9">
    <location>
        <begin position="603"/>
        <end position="613"/>
    </location>
</feature>
<evidence type="ECO:0000256" key="7">
    <source>
        <dbReference type="RuleBase" id="RU000394"/>
    </source>
</evidence>
<dbReference type="SMART" id="SM00129">
    <property type="entry name" value="KISc"/>
    <property type="match status" value="1"/>
</dbReference>
<dbReference type="InterPro" id="IPR019821">
    <property type="entry name" value="Kinesin_motor_CS"/>
</dbReference>
<feature type="coiled-coil region" evidence="8">
    <location>
        <begin position="227"/>
        <end position="254"/>
    </location>
</feature>
<evidence type="ECO:0000259" key="10">
    <source>
        <dbReference type="PROSITE" id="PS50067"/>
    </source>
</evidence>
<feature type="domain" description="Kinesin motor" evidence="10">
    <location>
        <begin position="80"/>
        <end position="366"/>
    </location>
</feature>
<evidence type="ECO:0000256" key="8">
    <source>
        <dbReference type="SAM" id="Coils"/>
    </source>
</evidence>
<dbReference type="InterPro" id="IPR027640">
    <property type="entry name" value="Kinesin-like_fam"/>
</dbReference>
<reference evidence="11" key="1">
    <citation type="submission" date="2021-01" db="EMBL/GenBank/DDBJ databases">
        <authorList>
            <consortium name="Genoscope - CEA"/>
            <person name="William W."/>
        </authorList>
    </citation>
    <scope>NUCLEOTIDE SEQUENCE</scope>
</reference>
<gene>
    <name evidence="11" type="ORF">PSON_ATCC_30995.1.T0600131</name>
</gene>
<proteinExistence type="inferred from homology"/>
<protein>
    <recommendedName>
        <fullName evidence="7">Kinesin-like protein</fullName>
    </recommendedName>
</protein>
<dbReference type="GO" id="GO:0005874">
    <property type="term" value="C:microtubule"/>
    <property type="evidence" value="ECO:0007669"/>
    <property type="project" value="UniProtKB-KW"/>
</dbReference>
<dbReference type="Proteomes" id="UP000692954">
    <property type="component" value="Unassembled WGS sequence"/>
</dbReference>
<evidence type="ECO:0000313" key="11">
    <source>
        <dbReference type="EMBL" id="CAD8093171.1"/>
    </source>
</evidence>
<dbReference type="PANTHER" id="PTHR47968">
    <property type="entry name" value="CENTROMERE PROTEIN E"/>
    <property type="match status" value="1"/>
</dbReference>
<comment type="similarity">
    <text evidence="6 7">Belongs to the TRAFAC class myosin-kinesin ATPase superfamily. Kinesin family.</text>
</comment>
<dbReference type="InterPro" id="IPR001752">
    <property type="entry name" value="Kinesin_motor_dom"/>
</dbReference>
<keyword evidence="5 6" id="KW-0505">Motor protein</keyword>